<keyword evidence="5" id="KW-0862">Zinc</keyword>
<feature type="domain" description="3CxxC-type" evidence="10">
    <location>
        <begin position="47"/>
        <end position="145"/>
    </location>
</feature>
<evidence type="ECO:0000256" key="9">
    <source>
        <dbReference type="SAM" id="Phobius"/>
    </source>
</evidence>
<keyword evidence="2 9" id="KW-0812">Transmembrane</keyword>
<dbReference type="InterPro" id="IPR027377">
    <property type="entry name" value="ZAR1/RTP1-5-like_Znf-3CxxC"/>
</dbReference>
<evidence type="ECO:0000256" key="6">
    <source>
        <dbReference type="ARBA" id="ARBA00022989"/>
    </source>
</evidence>
<dbReference type="InterPro" id="IPR026096">
    <property type="entry name" value="R-trans_p"/>
</dbReference>
<dbReference type="GO" id="GO:0006612">
    <property type="term" value="P:protein targeting to membrane"/>
    <property type="evidence" value="ECO:0007669"/>
    <property type="project" value="TreeGrafter"/>
</dbReference>
<evidence type="ECO:0000256" key="4">
    <source>
        <dbReference type="ARBA" id="ARBA00022771"/>
    </source>
</evidence>
<proteinExistence type="predicted"/>
<comment type="subcellular location">
    <subcellularLocation>
        <location evidence="1">Membrane</location>
        <topology evidence="1">Single-pass membrane protein</topology>
    </subcellularLocation>
</comment>
<evidence type="ECO:0000256" key="8">
    <source>
        <dbReference type="SAM" id="MobiDB-lite"/>
    </source>
</evidence>
<dbReference type="AlphaFoldDB" id="A0A7J7WHP9"/>
<accession>A0A7J7WHP9</accession>
<dbReference type="SMART" id="SM01328">
    <property type="entry name" value="zf-3CxxC"/>
    <property type="match status" value="1"/>
</dbReference>
<dbReference type="GO" id="GO:0031849">
    <property type="term" value="F:olfactory receptor binding"/>
    <property type="evidence" value="ECO:0007669"/>
    <property type="project" value="TreeGrafter"/>
</dbReference>
<dbReference type="PANTHER" id="PTHR14402:SF2">
    <property type="entry name" value="RECEPTOR-TRANSPORTING PROTEIN 5"/>
    <property type="match status" value="1"/>
</dbReference>
<feature type="region of interest" description="Disordered" evidence="8">
    <location>
        <begin position="254"/>
        <end position="278"/>
    </location>
</feature>
<evidence type="ECO:0000256" key="3">
    <source>
        <dbReference type="ARBA" id="ARBA00022723"/>
    </source>
</evidence>
<feature type="transmembrane region" description="Helical" evidence="9">
    <location>
        <begin position="301"/>
        <end position="319"/>
    </location>
</feature>
<dbReference type="Proteomes" id="UP000527355">
    <property type="component" value="Unassembled WGS sequence"/>
</dbReference>
<evidence type="ECO:0000256" key="2">
    <source>
        <dbReference type="ARBA" id="ARBA00022692"/>
    </source>
</evidence>
<dbReference type="Pfam" id="PF13695">
    <property type="entry name" value="Zn_ribbon_3CxxC"/>
    <property type="match status" value="1"/>
</dbReference>
<dbReference type="GO" id="GO:0008270">
    <property type="term" value="F:zinc ion binding"/>
    <property type="evidence" value="ECO:0007669"/>
    <property type="project" value="UniProtKB-KW"/>
</dbReference>
<evidence type="ECO:0000313" key="11">
    <source>
        <dbReference type="EMBL" id="KAF6336892.1"/>
    </source>
</evidence>
<evidence type="ECO:0000256" key="7">
    <source>
        <dbReference type="ARBA" id="ARBA00023136"/>
    </source>
</evidence>
<evidence type="ECO:0000313" key="12">
    <source>
        <dbReference type="Proteomes" id="UP000527355"/>
    </source>
</evidence>
<keyword evidence="4" id="KW-0863">Zinc-finger</keyword>
<comment type="caution">
    <text evidence="11">The sequence shown here is derived from an EMBL/GenBank/DDBJ whole genome shotgun (WGS) entry which is preliminary data.</text>
</comment>
<protein>
    <recommendedName>
        <fullName evidence="10">3CxxC-type domain-containing protein</fullName>
    </recommendedName>
</protein>
<dbReference type="EMBL" id="JABWUV010000008">
    <property type="protein sequence ID" value="KAF6336892.1"/>
    <property type="molecule type" value="Genomic_DNA"/>
</dbReference>
<evidence type="ECO:0000256" key="1">
    <source>
        <dbReference type="ARBA" id="ARBA00004167"/>
    </source>
</evidence>
<organism evidence="11 12">
    <name type="scientific">Myotis myotis</name>
    <name type="common">Greater mouse-eared bat</name>
    <name type="synonym">Vespertilio myotis</name>
    <dbReference type="NCBI Taxonomy" id="51298"/>
    <lineage>
        <taxon>Eukaryota</taxon>
        <taxon>Metazoa</taxon>
        <taxon>Chordata</taxon>
        <taxon>Craniata</taxon>
        <taxon>Vertebrata</taxon>
        <taxon>Euteleostomi</taxon>
        <taxon>Mammalia</taxon>
        <taxon>Eutheria</taxon>
        <taxon>Laurasiatheria</taxon>
        <taxon>Chiroptera</taxon>
        <taxon>Yangochiroptera</taxon>
        <taxon>Vespertilionidae</taxon>
        <taxon>Myotis</taxon>
    </lineage>
</organism>
<keyword evidence="3" id="KW-0479">Metal-binding</keyword>
<evidence type="ECO:0000259" key="10">
    <source>
        <dbReference type="SMART" id="SM01328"/>
    </source>
</evidence>
<dbReference type="GO" id="GO:0016020">
    <property type="term" value="C:membrane"/>
    <property type="evidence" value="ECO:0007669"/>
    <property type="project" value="UniProtKB-SubCell"/>
</dbReference>
<reference evidence="11 12" key="1">
    <citation type="journal article" date="2020" name="Nature">
        <title>Six reference-quality genomes reveal evolution of bat adaptations.</title>
        <authorList>
            <person name="Jebb D."/>
            <person name="Huang Z."/>
            <person name="Pippel M."/>
            <person name="Hughes G.M."/>
            <person name="Lavrichenko K."/>
            <person name="Devanna P."/>
            <person name="Winkler S."/>
            <person name="Jermiin L.S."/>
            <person name="Skirmuntt E.C."/>
            <person name="Katzourakis A."/>
            <person name="Burkitt-Gray L."/>
            <person name="Ray D.A."/>
            <person name="Sullivan K.A.M."/>
            <person name="Roscito J.G."/>
            <person name="Kirilenko B.M."/>
            <person name="Davalos L.M."/>
            <person name="Corthals A.P."/>
            <person name="Power M.L."/>
            <person name="Jones G."/>
            <person name="Ransome R.D."/>
            <person name="Dechmann D.K.N."/>
            <person name="Locatelli A.G."/>
            <person name="Puechmaille S.J."/>
            <person name="Fedrigo O."/>
            <person name="Jarvis E.D."/>
            <person name="Hiller M."/>
            <person name="Vernes S.C."/>
            <person name="Myers E.W."/>
            <person name="Teeling E.C."/>
        </authorList>
    </citation>
    <scope>NUCLEOTIDE SEQUENCE [LARGE SCALE GENOMIC DNA]</scope>
    <source>
        <strain evidence="11">MMyoMyo1</strain>
        <tissue evidence="11">Flight muscle</tissue>
    </source>
</reference>
<keyword evidence="6 9" id="KW-1133">Transmembrane helix</keyword>
<dbReference type="GO" id="GO:0051205">
    <property type="term" value="P:protein insertion into membrane"/>
    <property type="evidence" value="ECO:0007669"/>
    <property type="project" value="TreeGrafter"/>
</dbReference>
<gene>
    <name evidence="11" type="ORF">mMyoMyo1_012097</name>
</gene>
<name>A0A7J7WHP9_MYOMY</name>
<sequence>MDGMDVWVSTLAQLMAKRKPEDTWELVLEENLSSGHLDSGSYEYRLRGLSRLQCNRCQWGWSSAHVHILFHVRWDKDRHLGLVKMRIWAQACQLCPPDARGDCQVSLLNVRLFLNKLVLFVLQQCYQESISSDECPEVGFGSLLGQDKGPGADPSSNSGPTGDATLPVSYVLGLTEKGEGSITFPLSLANIIQGPDSLPDLNGSLTFPFIITDQCKGGAECGHDPALSPASSGSRGSLIIPFSAFSPIKLGGLQGSSHHRSGHCDRHRRRRARRPRARREEDFLEEEDGWCWPSFDPYEEVWVWMCMIFFVLWTLYLCTS</sequence>
<dbReference type="VEuPathDB" id="HostDB:GeneID_118661042"/>
<dbReference type="GO" id="GO:0001580">
    <property type="term" value="P:detection of chemical stimulus involved in sensory perception of bitter taste"/>
    <property type="evidence" value="ECO:0007669"/>
    <property type="project" value="TreeGrafter"/>
</dbReference>
<feature type="compositionally biased region" description="Basic residues" evidence="8">
    <location>
        <begin position="257"/>
        <end position="277"/>
    </location>
</feature>
<dbReference type="PANTHER" id="PTHR14402">
    <property type="entry name" value="RECEPTOR TRANSPORTING PROTEIN"/>
    <property type="match status" value="1"/>
</dbReference>
<keyword evidence="12" id="KW-1185">Reference proteome</keyword>
<keyword evidence="7 9" id="KW-0472">Membrane</keyword>
<evidence type="ECO:0000256" key="5">
    <source>
        <dbReference type="ARBA" id="ARBA00022833"/>
    </source>
</evidence>